<evidence type="ECO:0000256" key="1">
    <source>
        <dbReference type="ARBA" id="ARBA00022491"/>
    </source>
</evidence>
<evidence type="ECO:0000313" key="6">
    <source>
        <dbReference type="EMBL" id="EHK78866.1"/>
    </source>
</evidence>
<evidence type="ECO:0000313" key="7">
    <source>
        <dbReference type="Proteomes" id="UP000004038"/>
    </source>
</evidence>
<keyword evidence="3" id="KW-0238">DNA-binding</keyword>
<dbReference type="AlphaFoldDB" id="H0FW04"/>
<reference evidence="6 7" key="1">
    <citation type="journal article" date="2012" name="J. Bacteriol.">
        <title>Draft Genome Sequence of Sinorhizobium meliloti CCNWSX0020, a Nitrogen-Fixing Symbiont with Copper Tolerance Capability Isolated from Lead-Zinc Mine Tailings.</title>
        <authorList>
            <person name="Li Z."/>
            <person name="Ma Z."/>
            <person name="Hao X."/>
            <person name="Wei G."/>
        </authorList>
    </citation>
    <scope>NUCLEOTIDE SEQUENCE [LARGE SCALE GENOMIC DNA]</scope>
    <source>
        <strain evidence="6 7">CCNWSX0020</strain>
    </source>
</reference>
<dbReference type="PANTHER" id="PTHR30146:SF148">
    <property type="entry name" value="HTH-TYPE TRANSCRIPTIONAL REPRESSOR PURR-RELATED"/>
    <property type="match status" value="1"/>
</dbReference>
<keyword evidence="1" id="KW-0678">Repressor</keyword>
<dbReference type="PATRIC" id="fig|1107881.3.peg.1366"/>
<dbReference type="Gene3D" id="3.40.50.2300">
    <property type="match status" value="1"/>
</dbReference>
<protein>
    <submittedName>
        <fullName evidence="6">LacI family transcriptional regulator</fullName>
    </submittedName>
</protein>
<organism evidence="6 7">
    <name type="scientific">Sinorhizobium meliloti CCNWSX0020</name>
    <dbReference type="NCBI Taxonomy" id="1107881"/>
    <lineage>
        <taxon>Bacteria</taxon>
        <taxon>Pseudomonadati</taxon>
        <taxon>Pseudomonadota</taxon>
        <taxon>Alphaproteobacteria</taxon>
        <taxon>Hyphomicrobiales</taxon>
        <taxon>Rhizobiaceae</taxon>
        <taxon>Sinorhizobium/Ensifer group</taxon>
        <taxon>Sinorhizobium</taxon>
    </lineage>
</organism>
<keyword evidence="4" id="KW-0804">Transcription</keyword>
<sequence>MVSFHDADWTSVTTPPVTVVRQPVYRLGETAAKLLVERLNGNGGKANRIVLRTEVVERASVAAAPA</sequence>
<dbReference type="InterPro" id="IPR028082">
    <property type="entry name" value="Peripla_BP_I"/>
</dbReference>
<dbReference type="GO" id="GO:0000976">
    <property type="term" value="F:transcription cis-regulatory region binding"/>
    <property type="evidence" value="ECO:0007669"/>
    <property type="project" value="TreeGrafter"/>
</dbReference>
<dbReference type="InterPro" id="IPR046335">
    <property type="entry name" value="LacI/GalR-like_sensor"/>
</dbReference>
<name>H0FW04_RHIML</name>
<gene>
    <name evidence="6" type="ORF">SM0020_06822</name>
</gene>
<dbReference type="Pfam" id="PF13377">
    <property type="entry name" value="Peripla_BP_3"/>
    <property type="match status" value="1"/>
</dbReference>
<dbReference type="GO" id="GO:0003700">
    <property type="term" value="F:DNA-binding transcription factor activity"/>
    <property type="evidence" value="ECO:0007669"/>
    <property type="project" value="TreeGrafter"/>
</dbReference>
<dbReference type="SUPFAM" id="SSF53822">
    <property type="entry name" value="Periplasmic binding protein-like I"/>
    <property type="match status" value="1"/>
</dbReference>
<dbReference type="Proteomes" id="UP000004038">
    <property type="component" value="Unassembled WGS sequence"/>
</dbReference>
<evidence type="ECO:0000256" key="2">
    <source>
        <dbReference type="ARBA" id="ARBA00023015"/>
    </source>
</evidence>
<accession>H0FW04</accession>
<keyword evidence="2" id="KW-0805">Transcription regulation</keyword>
<dbReference type="EMBL" id="AGVV01000008">
    <property type="protein sequence ID" value="EHK78866.1"/>
    <property type="molecule type" value="Genomic_DNA"/>
</dbReference>
<evidence type="ECO:0000256" key="4">
    <source>
        <dbReference type="ARBA" id="ARBA00023163"/>
    </source>
</evidence>
<evidence type="ECO:0000256" key="3">
    <source>
        <dbReference type="ARBA" id="ARBA00023125"/>
    </source>
</evidence>
<feature type="domain" description="Transcriptional regulator LacI/GalR-like sensor" evidence="5">
    <location>
        <begin position="2"/>
        <end position="61"/>
    </location>
</feature>
<dbReference type="PANTHER" id="PTHR30146">
    <property type="entry name" value="LACI-RELATED TRANSCRIPTIONAL REPRESSOR"/>
    <property type="match status" value="1"/>
</dbReference>
<proteinExistence type="predicted"/>
<evidence type="ECO:0000259" key="5">
    <source>
        <dbReference type="Pfam" id="PF13377"/>
    </source>
</evidence>